<name>A0A699H923_TANCI</name>
<feature type="non-terminal residue" evidence="1">
    <location>
        <position position="1"/>
    </location>
</feature>
<dbReference type="AlphaFoldDB" id="A0A699H923"/>
<protein>
    <submittedName>
        <fullName evidence="1">Uncharacterized protein</fullName>
    </submittedName>
</protein>
<reference evidence="1" key="1">
    <citation type="journal article" date="2019" name="Sci. Rep.">
        <title>Draft genome of Tanacetum cinerariifolium, the natural source of mosquito coil.</title>
        <authorList>
            <person name="Yamashiro T."/>
            <person name="Shiraishi A."/>
            <person name="Satake H."/>
            <person name="Nakayama K."/>
        </authorList>
    </citation>
    <scope>NUCLEOTIDE SEQUENCE</scope>
</reference>
<dbReference type="EMBL" id="BKCJ010126372">
    <property type="protein sequence ID" value="GEX73056.1"/>
    <property type="molecule type" value="Genomic_DNA"/>
</dbReference>
<gene>
    <name evidence="1" type="ORF">Tci_345031</name>
</gene>
<sequence length="35" mass="3797">FDMHTNGNVVEVVAPRDKEADAVDNAEVIVKKSAK</sequence>
<proteinExistence type="predicted"/>
<comment type="caution">
    <text evidence="1">The sequence shown here is derived from an EMBL/GenBank/DDBJ whole genome shotgun (WGS) entry which is preliminary data.</text>
</comment>
<organism evidence="1">
    <name type="scientific">Tanacetum cinerariifolium</name>
    <name type="common">Dalmatian daisy</name>
    <name type="synonym">Chrysanthemum cinerariifolium</name>
    <dbReference type="NCBI Taxonomy" id="118510"/>
    <lineage>
        <taxon>Eukaryota</taxon>
        <taxon>Viridiplantae</taxon>
        <taxon>Streptophyta</taxon>
        <taxon>Embryophyta</taxon>
        <taxon>Tracheophyta</taxon>
        <taxon>Spermatophyta</taxon>
        <taxon>Magnoliopsida</taxon>
        <taxon>eudicotyledons</taxon>
        <taxon>Gunneridae</taxon>
        <taxon>Pentapetalae</taxon>
        <taxon>asterids</taxon>
        <taxon>campanulids</taxon>
        <taxon>Asterales</taxon>
        <taxon>Asteraceae</taxon>
        <taxon>Asteroideae</taxon>
        <taxon>Anthemideae</taxon>
        <taxon>Anthemidinae</taxon>
        <taxon>Tanacetum</taxon>
    </lineage>
</organism>
<accession>A0A699H923</accession>
<evidence type="ECO:0000313" key="1">
    <source>
        <dbReference type="EMBL" id="GEX73056.1"/>
    </source>
</evidence>